<dbReference type="EMBL" id="FQXP01000005">
    <property type="protein sequence ID" value="SHH82145.1"/>
    <property type="molecule type" value="Genomic_DNA"/>
</dbReference>
<organism evidence="2 3">
    <name type="scientific">Clostridium collagenovorans DSM 3089</name>
    <dbReference type="NCBI Taxonomy" id="1121306"/>
    <lineage>
        <taxon>Bacteria</taxon>
        <taxon>Bacillati</taxon>
        <taxon>Bacillota</taxon>
        <taxon>Clostridia</taxon>
        <taxon>Eubacteriales</taxon>
        <taxon>Clostridiaceae</taxon>
        <taxon>Clostridium</taxon>
    </lineage>
</organism>
<keyword evidence="3" id="KW-1185">Reference proteome</keyword>
<accession>A0A1M5W3U5</accession>
<protein>
    <submittedName>
        <fullName evidence="2">Uncharacterized protein</fullName>
    </submittedName>
</protein>
<proteinExistence type="predicted"/>
<keyword evidence="1" id="KW-1133">Transmembrane helix</keyword>
<name>A0A1M5W3U5_9CLOT</name>
<sequence>MSNIKLLELCDIYFLVMMVILCGSSIFLESQKLYKEGDKIASRKATLVGKYMLGISVVLFLLRVILL</sequence>
<keyword evidence="1" id="KW-0472">Membrane</keyword>
<dbReference type="Proteomes" id="UP000184526">
    <property type="component" value="Unassembled WGS sequence"/>
</dbReference>
<evidence type="ECO:0000313" key="3">
    <source>
        <dbReference type="Proteomes" id="UP000184526"/>
    </source>
</evidence>
<dbReference type="RefSeq" id="WP_072831434.1">
    <property type="nucleotide sequence ID" value="NZ_FQXP01000005.1"/>
</dbReference>
<dbReference type="InterPro" id="IPR049971">
    <property type="entry name" value="CLC_0170-like"/>
</dbReference>
<keyword evidence="1" id="KW-0812">Transmembrane</keyword>
<dbReference type="NCBIfam" id="NF042414">
    <property type="entry name" value="CLC_0170_fam"/>
    <property type="match status" value="1"/>
</dbReference>
<feature type="transmembrane region" description="Helical" evidence="1">
    <location>
        <begin position="12"/>
        <end position="28"/>
    </location>
</feature>
<evidence type="ECO:0000256" key="1">
    <source>
        <dbReference type="SAM" id="Phobius"/>
    </source>
</evidence>
<dbReference type="STRING" id="1121306.SAMN02745196_01534"/>
<reference evidence="2 3" key="1">
    <citation type="submission" date="2016-11" db="EMBL/GenBank/DDBJ databases">
        <authorList>
            <person name="Jaros S."/>
            <person name="Januszkiewicz K."/>
            <person name="Wedrychowicz H."/>
        </authorList>
    </citation>
    <scope>NUCLEOTIDE SEQUENCE [LARGE SCALE GENOMIC DNA]</scope>
    <source>
        <strain evidence="2 3">DSM 3089</strain>
    </source>
</reference>
<dbReference type="AlphaFoldDB" id="A0A1M5W3U5"/>
<evidence type="ECO:0000313" key="2">
    <source>
        <dbReference type="EMBL" id="SHH82145.1"/>
    </source>
</evidence>
<feature type="transmembrane region" description="Helical" evidence="1">
    <location>
        <begin position="48"/>
        <end position="66"/>
    </location>
</feature>
<gene>
    <name evidence="2" type="ORF">SAMN02745196_01534</name>
</gene>